<keyword evidence="5" id="KW-1185">Reference proteome</keyword>
<evidence type="ECO:0000256" key="2">
    <source>
        <dbReference type="SAM" id="SignalP"/>
    </source>
</evidence>
<evidence type="ECO:0000313" key="5">
    <source>
        <dbReference type="Proteomes" id="UP000526184"/>
    </source>
</evidence>
<comment type="caution">
    <text evidence="4">The sequence shown here is derived from an EMBL/GenBank/DDBJ whole genome shotgun (WGS) entry which is preliminary data.</text>
</comment>
<dbReference type="Proteomes" id="UP000526184">
    <property type="component" value="Unassembled WGS sequence"/>
</dbReference>
<protein>
    <submittedName>
        <fullName evidence="4">Serine hydrolase</fullName>
    </submittedName>
</protein>
<keyword evidence="1 4" id="KW-0378">Hydrolase</keyword>
<evidence type="ECO:0000313" key="4">
    <source>
        <dbReference type="EMBL" id="NYV27835.1"/>
    </source>
</evidence>
<evidence type="ECO:0000256" key="1">
    <source>
        <dbReference type="ARBA" id="ARBA00022801"/>
    </source>
</evidence>
<keyword evidence="2" id="KW-0732">Signal</keyword>
<reference evidence="4 5" key="1">
    <citation type="submission" date="2020-05" db="EMBL/GenBank/DDBJ databases">
        <title>Streptobacillus felis strain LHL191014123.</title>
        <authorList>
            <person name="Fawzy A."/>
            <person name="Rau J."/>
            <person name="Risse K."/>
            <person name="Schauerte N."/>
            <person name="Geiger C."/>
            <person name="Blom J."/>
            <person name="Imirzalioglu C."/>
            <person name="Falgenhauer J."/>
            <person name="Bach A."/>
            <person name="Herden C."/>
            <person name="Eisenberg T."/>
        </authorList>
    </citation>
    <scope>NUCLEOTIDE SEQUENCE [LARGE SCALE GENOMIC DNA]</scope>
    <source>
        <strain evidence="4 5">LHL191014123</strain>
    </source>
</reference>
<gene>
    <name evidence="4" type="ORF">HP397_03225</name>
</gene>
<dbReference type="PANTHER" id="PTHR43283">
    <property type="entry name" value="BETA-LACTAMASE-RELATED"/>
    <property type="match status" value="1"/>
</dbReference>
<proteinExistence type="predicted"/>
<dbReference type="Gene3D" id="3.40.710.10">
    <property type="entry name" value="DD-peptidase/beta-lactamase superfamily"/>
    <property type="match status" value="1"/>
</dbReference>
<dbReference type="InterPro" id="IPR050789">
    <property type="entry name" value="Diverse_Enzym_Activities"/>
</dbReference>
<feature type="domain" description="Beta-lactamase-related" evidence="3">
    <location>
        <begin position="25"/>
        <end position="379"/>
    </location>
</feature>
<feature type="signal peptide" evidence="2">
    <location>
        <begin position="1"/>
        <end position="19"/>
    </location>
</feature>
<dbReference type="EMBL" id="JABMKT010000013">
    <property type="protein sequence ID" value="NYV27835.1"/>
    <property type="molecule type" value="Genomic_DNA"/>
</dbReference>
<dbReference type="GO" id="GO:0016787">
    <property type="term" value="F:hydrolase activity"/>
    <property type="evidence" value="ECO:0007669"/>
    <property type="project" value="UniProtKB-KW"/>
</dbReference>
<dbReference type="SUPFAM" id="SSF56601">
    <property type="entry name" value="beta-lactamase/transpeptidase-like"/>
    <property type="match status" value="1"/>
</dbReference>
<sequence>MKKMIYVLLTLIFSVNIFAKNFDELDKITEKHIADKVMPGSVVLVAKDGNILYHKAIGNAQVLENGEEKIRKMEDNTIFDIASLTKIFATTQAIMKLTSEGKIDLNEKVMTYIPEFGKNGKENVKVRDLLTHTSGLTPWLPIFYHAQNSKEVLDYICNLGLEYPTGTARKYSDLSFMMLGFIVEKVSNMKLNDYVFTNIYYPLGLVRTRFLPLEAYSGKDIASTSHGNPFEERMVKDDNFGYKIDEDFDSFRYWRRNTLTGLVNDGNSYYANNGVAGHAGLFSTAYELYVLGEVLLNGGTYNGKTIYSKEVAEEFTKVQSSFGHGYGYEINRGGEKSGYMGMYANENFVGHTGFTGTQVVYDLKNHVQVVILTNKQNFGVNEKTSYRSTWPYGREVMKLVGDKLYK</sequence>
<dbReference type="PANTHER" id="PTHR43283:SF11">
    <property type="entry name" value="BETA-LACTAMASE-RELATED DOMAIN-CONTAINING PROTEIN"/>
    <property type="match status" value="1"/>
</dbReference>
<dbReference type="RefSeq" id="WP_180135857.1">
    <property type="nucleotide sequence ID" value="NZ_JABMKT010000013.1"/>
</dbReference>
<name>A0A7Z0PGX7_9FUSO</name>
<organism evidence="4 5">
    <name type="scientific">Streptobacillus felis</name>
    <dbReference type="NCBI Taxonomy" id="1384509"/>
    <lineage>
        <taxon>Bacteria</taxon>
        <taxon>Fusobacteriati</taxon>
        <taxon>Fusobacteriota</taxon>
        <taxon>Fusobacteriia</taxon>
        <taxon>Fusobacteriales</taxon>
        <taxon>Leptotrichiaceae</taxon>
        <taxon>Streptobacillus</taxon>
    </lineage>
</organism>
<accession>A0A7Z0PGX7</accession>
<dbReference type="Pfam" id="PF00144">
    <property type="entry name" value="Beta-lactamase"/>
    <property type="match status" value="1"/>
</dbReference>
<dbReference type="AlphaFoldDB" id="A0A7Z0PGX7"/>
<dbReference type="InterPro" id="IPR012338">
    <property type="entry name" value="Beta-lactam/transpept-like"/>
</dbReference>
<feature type="chain" id="PRO_5030699832" evidence="2">
    <location>
        <begin position="20"/>
        <end position="406"/>
    </location>
</feature>
<evidence type="ECO:0000259" key="3">
    <source>
        <dbReference type="Pfam" id="PF00144"/>
    </source>
</evidence>
<dbReference type="InterPro" id="IPR001466">
    <property type="entry name" value="Beta-lactam-related"/>
</dbReference>